<evidence type="ECO:0000256" key="1">
    <source>
        <dbReference type="SAM" id="MobiDB-lite"/>
    </source>
</evidence>
<reference evidence="3 4" key="1">
    <citation type="journal article" date="2016" name="Sci. Rep.">
        <title>Peltaster fructicola genome reveals evolution from an invasive phytopathogen to an ectophytic parasite.</title>
        <authorList>
            <person name="Xu C."/>
            <person name="Chen H."/>
            <person name="Gleason M.L."/>
            <person name="Xu J.R."/>
            <person name="Liu H."/>
            <person name="Zhang R."/>
            <person name="Sun G."/>
        </authorList>
    </citation>
    <scope>NUCLEOTIDE SEQUENCE [LARGE SCALE GENOMIC DNA]</scope>
    <source>
        <strain evidence="3 4">LNHT1506</strain>
    </source>
</reference>
<evidence type="ECO:0000313" key="4">
    <source>
        <dbReference type="Proteomes" id="UP000503462"/>
    </source>
</evidence>
<dbReference type="GO" id="GO:0004439">
    <property type="term" value="F:phosphatidylinositol-4,5-bisphosphate 5-phosphatase activity"/>
    <property type="evidence" value="ECO:0007669"/>
    <property type="project" value="TreeGrafter"/>
</dbReference>
<dbReference type="SMART" id="SM00128">
    <property type="entry name" value="IPPc"/>
    <property type="match status" value="1"/>
</dbReference>
<dbReference type="EMBL" id="CP051143">
    <property type="protein sequence ID" value="QIX01736.1"/>
    <property type="molecule type" value="Genomic_DNA"/>
</dbReference>
<dbReference type="PANTHER" id="PTHR11200:SF240">
    <property type="entry name" value="INOSITOL POLYPHOSPHATE 5-PHOSPHATASE C9G1.10C-RELATED"/>
    <property type="match status" value="1"/>
</dbReference>
<dbReference type="SUPFAM" id="SSF50978">
    <property type="entry name" value="WD40 repeat-like"/>
    <property type="match status" value="1"/>
</dbReference>
<accession>A0A6H0Y450</accession>
<dbReference type="Proteomes" id="UP000503462">
    <property type="component" value="Chromosome 5"/>
</dbReference>
<dbReference type="PANTHER" id="PTHR11200">
    <property type="entry name" value="INOSITOL 5-PHOSPHATASE"/>
    <property type="match status" value="1"/>
</dbReference>
<keyword evidence="4" id="KW-1185">Reference proteome</keyword>
<dbReference type="Pfam" id="PF22669">
    <property type="entry name" value="Exo_endo_phos2"/>
    <property type="match status" value="1"/>
</dbReference>
<protein>
    <recommendedName>
        <fullName evidence="2">Inositol polyphosphate-related phosphatase domain-containing protein</fullName>
    </recommendedName>
</protein>
<name>A0A6H0Y450_9PEZI</name>
<dbReference type="Gene3D" id="2.130.10.10">
    <property type="entry name" value="YVTN repeat-like/Quinoprotein amine dehydrogenase"/>
    <property type="match status" value="2"/>
</dbReference>
<feature type="compositionally biased region" description="Basic residues" evidence="1">
    <location>
        <begin position="160"/>
        <end position="171"/>
    </location>
</feature>
<evidence type="ECO:0000259" key="2">
    <source>
        <dbReference type="SMART" id="SM00128"/>
    </source>
</evidence>
<sequence length="1082" mass="121461">MLQPNDWLPTRSSFEDRGSPRDFLIESNIGRAIPQPMQDMRRTQDSVGREGRDTRLDDGRQTAVTSMKPQVPHKKPTLAAKFSDRLLLNPLATSSETAVTPQIKQNTVNALSNFSPVGLKSRDRVNSDASWVERLRADSDASSQADIFRDESRSPEKNFAKGRRSPKKMTRSSRVQSNASWVETLDSPVRDVDDQYRHQLAREIVESEHETHIPSLPPRPAKVDDTPDLGVRAPPSLPRQPTTSRTTRSTHDQSRSTSAASRSTVPDRQDMTFTVSQSAVAPQVYPQASSRVPSAASSTVSLIAPPTVPPPRRSLDRRREITPDKTMIPPTSIAQPTARTSFLLKVSSDTSLSEKTLETSNLIFPDISAYNRRPPTWRQRPSQIHTEYDTRLLAVSGDLVCTSGFITRVWDVRTGQQIMNVVHPENFKVTAIAFKPAPTTNAASSQVWLGTSTGELHELDVRTQRIVDTSQRAHKGREVVKIYAQRLRLFTLDSAGNFAVWKSGKDGSPSLQSQFQLFHTQRGYTASVQCGSQIWIATGRDVRIYKPAASSESDFQVGHISLLQMNIGEVTSAATVETQPDLIYFGHTDGKISICSRSSMRCMSTVHVSLNKIGHIFGAGQYLWTGFGTGTIQVYDTSVTPWNTMKEWPAHSKQISSISCDISSLTATDGLRVVTLGADNIIKLWDGLFEDDWVEQRLHLADSSFCDFSEITASVLTWNAGAAKPGHLQHSIEDDNFLRDYIAHNAHCDIFVFGFQELVDLEDKKLTAKSFFKAKKKDAFEQEHMTHQYRAWRDHLTTRVKEYAAEEYTNLHTASMIGLFTCIFVRASLRRRIKHVHQAEVKRGMGGHYGNKGALVLRMVLDDSSVCFVNCHLAAGQTQTSSRNSDAAAILETECLPSWPLDRTSEVEHSDVFVSGGDGSVVLDHELCILNGDLNYRIDTMSRDTVVKQVQQGNLSRLLDRDQLLLSRKKNPGFKLRAMQESQIQFNPTYKYNVGSNEYDTSEKRRSPAWCDRILYRGLGKIKCDEYRRWEVRVSDHRPVSALLTCRVRRVDTGRQAHVLQRCLKEFKAYKQEVLSMAQSSD</sequence>
<proteinExistence type="predicted"/>
<dbReference type="AlphaFoldDB" id="A0A6H0Y450"/>
<organism evidence="3 4">
    <name type="scientific">Peltaster fructicola</name>
    <dbReference type="NCBI Taxonomy" id="286661"/>
    <lineage>
        <taxon>Eukaryota</taxon>
        <taxon>Fungi</taxon>
        <taxon>Dikarya</taxon>
        <taxon>Ascomycota</taxon>
        <taxon>Pezizomycotina</taxon>
        <taxon>Dothideomycetes</taxon>
        <taxon>Dothideomycetes incertae sedis</taxon>
        <taxon>Peltaster</taxon>
    </lineage>
</organism>
<evidence type="ECO:0000313" key="3">
    <source>
        <dbReference type="EMBL" id="QIX01736.1"/>
    </source>
</evidence>
<dbReference type="InterPro" id="IPR015943">
    <property type="entry name" value="WD40/YVTN_repeat-like_dom_sf"/>
</dbReference>
<feature type="compositionally biased region" description="Low complexity" evidence="1">
    <location>
        <begin position="255"/>
        <end position="264"/>
    </location>
</feature>
<feature type="domain" description="Inositol polyphosphate-related phosphatase" evidence="2">
    <location>
        <begin position="709"/>
        <end position="1052"/>
    </location>
</feature>
<feature type="compositionally biased region" description="Basic and acidic residues" evidence="1">
    <location>
        <begin position="39"/>
        <end position="60"/>
    </location>
</feature>
<feature type="region of interest" description="Disordered" evidence="1">
    <location>
        <begin position="296"/>
        <end position="315"/>
    </location>
</feature>
<feature type="compositionally biased region" description="Basic and acidic residues" evidence="1">
    <location>
        <begin position="147"/>
        <end position="159"/>
    </location>
</feature>
<feature type="compositionally biased region" description="Basic and acidic residues" evidence="1">
    <location>
        <begin position="13"/>
        <end position="24"/>
    </location>
</feature>
<dbReference type="InterPro" id="IPR036691">
    <property type="entry name" value="Endo/exonu/phosph_ase_sf"/>
</dbReference>
<feature type="region of interest" description="Disordered" evidence="1">
    <location>
        <begin position="1"/>
        <end position="60"/>
    </location>
</feature>
<dbReference type="OrthoDB" id="2248459at2759"/>
<gene>
    <name evidence="3" type="ORF">AMS68_007253</name>
</gene>
<dbReference type="GO" id="GO:0046856">
    <property type="term" value="P:phosphatidylinositol dephosphorylation"/>
    <property type="evidence" value="ECO:0007669"/>
    <property type="project" value="InterPro"/>
</dbReference>
<dbReference type="Gene3D" id="3.60.10.10">
    <property type="entry name" value="Endonuclease/exonuclease/phosphatase"/>
    <property type="match status" value="1"/>
</dbReference>
<feature type="region of interest" description="Disordered" evidence="1">
    <location>
        <begin position="207"/>
        <end position="269"/>
    </location>
</feature>
<dbReference type="SUPFAM" id="SSF56219">
    <property type="entry name" value="DNase I-like"/>
    <property type="match status" value="1"/>
</dbReference>
<dbReference type="InterPro" id="IPR046985">
    <property type="entry name" value="IP5"/>
</dbReference>
<feature type="region of interest" description="Disordered" evidence="1">
    <location>
        <begin position="136"/>
        <end position="179"/>
    </location>
</feature>
<dbReference type="InterPro" id="IPR000300">
    <property type="entry name" value="IPPc"/>
</dbReference>
<dbReference type="InterPro" id="IPR036322">
    <property type="entry name" value="WD40_repeat_dom_sf"/>
</dbReference>